<evidence type="ECO:0000256" key="4">
    <source>
        <dbReference type="ARBA" id="ARBA00022679"/>
    </source>
</evidence>
<evidence type="ECO:0000313" key="8">
    <source>
        <dbReference type="Proteomes" id="UP000231235"/>
    </source>
</evidence>
<protein>
    <recommendedName>
        <fullName evidence="6">SET domain-containing protein</fullName>
    </recommendedName>
</protein>
<gene>
    <name evidence="7" type="ORF">COX28_02540</name>
</gene>
<dbReference type="GO" id="GO:0005694">
    <property type="term" value="C:chromosome"/>
    <property type="evidence" value="ECO:0007669"/>
    <property type="project" value="UniProtKB-SubCell"/>
</dbReference>
<evidence type="ECO:0000256" key="5">
    <source>
        <dbReference type="ARBA" id="ARBA00022691"/>
    </source>
</evidence>
<evidence type="ECO:0000256" key="1">
    <source>
        <dbReference type="ARBA" id="ARBA00004286"/>
    </source>
</evidence>
<comment type="caution">
    <text evidence="7">The sequence shown here is derived from an EMBL/GenBank/DDBJ whole genome shotgun (WGS) entry which is preliminary data.</text>
</comment>
<keyword evidence="2" id="KW-0158">Chromosome</keyword>
<keyword evidence="4" id="KW-0808">Transferase</keyword>
<evidence type="ECO:0000256" key="3">
    <source>
        <dbReference type="ARBA" id="ARBA00022603"/>
    </source>
</evidence>
<keyword evidence="3" id="KW-0489">Methyltransferase</keyword>
<dbReference type="InterPro" id="IPR046341">
    <property type="entry name" value="SET_dom_sf"/>
</dbReference>
<evidence type="ECO:0000256" key="2">
    <source>
        <dbReference type="ARBA" id="ARBA00022454"/>
    </source>
</evidence>
<accession>A0A2G9Z6M9</accession>
<dbReference type="InterPro" id="IPR050777">
    <property type="entry name" value="SET2_Histone-Lys_MeTrsfase"/>
</dbReference>
<dbReference type="EMBL" id="PCRX01000047">
    <property type="protein sequence ID" value="PIP28827.1"/>
    <property type="molecule type" value="Genomic_DNA"/>
</dbReference>
<dbReference type="AlphaFoldDB" id="A0A2G9Z6M9"/>
<dbReference type="Pfam" id="PF00856">
    <property type="entry name" value="SET"/>
    <property type="match status" value="1"/>
</dbReference>
<dbReference type="GO" id="GO:0032259">
    <property type="term" value="P:methylation"/>
    <property type="evidence" value="ECO:0007669"/>
    <property type="project" value="UniProtKB-KW"/>
</dbReference>
<dbReference type="Gene3D" id="2.170.270.10">
    <property type="entry name" value="SET domain"/>
    <property type="match status" value="1"/>
</dbReference>
<dbReference type="GO" id="GO:0008168">
    <property type="term" value="F:methyltransferase activity"/>
    <property type="evidence" value="ECO:0007669"/>
    <property type="project" value="UniProtKB-KW"/>
</dbReference>
<organism evidence="7 8">
    <name type="scientific">Candidatus Kuenenbacteria bacterium CG23_combo_of_CG06-09_8_20_14_all_39_39</name>
    <dbReference type="NCBI Taxonomy" id="1974623"/>
    <lineage>
        <taxon>Bacteria</taxon>
        <taxon>Candidatus Kueneniibacteriota</taxon>
    </lineage>
</organism>
<sequence length="62" mass="7090">MQNPPERYINHSCNPNTEVIDNCDMAIRDIKKGEEITSDYSKDNAVIHFRCNCGSKNCKKSI</sequence>
<feature type="domain" description="SET" evidence="6">
    <location>
        <begin position="5"/>
        <end position="40"/>
    </location>
</feature>
<keyword evidence="5" id="KW-0949">S-adenosyl-L-methionine</keyword>
<name>A0A2G9Z6M9_9BACT</name>
<reference evidence="7 8" key="1">
    <citation type="submission" date="2017-09" db="EMBL/GenBank/DDBJ databases">
        <title>Depth-based differentiation of microbial function through sediment-hosted aquifers and enrichment of novel symbionts in the deep terrestrial subsurface.</title>
        <authorList>
            <person name="Probst A.J."/>
            <person name="Ladd B."/>
            <person name="Jarett J.K."/>
            <person name="Geller-Mcgrath D.E."/>
            <person name="Sieber C.M."/>
            <person name="Emerson J.B."/>
            <person name="Anantharaman K."/>
            <person name="Thomas B.C."/>
            <person name="Malmstrom R."/>
            <person name="Stieglmeier M."/>
            <person name="Klingl A."/>
            <person name="Woyke T."/>
            <person name="Ryan C.M."/>
            <person name="Banfield J.F."/>
        </authorList>
    </citation>
    <scope>NUCLEOTIDE SEQUENCE [LARGE SCALE GENOMIC DNA]</scope>
    <source>
        <strain evidence="7">CG23_combo_of_CG06-09_8_20_14_all_39_39</strain>
    </source>
</reference>
<dbReference type="InterPro" id="IPR001214">
    <property type="entry name" value="SET_dom"/>
</dbReference>
<comment type="subcellular location">
    <subcellularLocation>
        <location evidence="1">Chromosome</location>
    </subcellularLocation>
</comment>
<evidence type="ECO:0000313" key="7">
    <source>
        <dbReference type="EMBL" id="PIP28827.1"/>
    </source>
</evidence>
<dbReference type="PANTHER" id="PTHR22884">
    <property type="entry name" value="SET DOMAIN PROTEINS"/>
    <property type="match status" value="1"/>
</dbReference>
<evidence type="ECO:0000259" key="6">
    <source>
        <dbReference type="Pfam" id="PF00856"/>
    </source>
</evidence>
<proteinExistence type="predicted"/>
<dbReference type="Proteomes" id="UP000231235">
    <property type="component" value="Unassembled WGS sequence"/>
</dbReference>
<dbReference type="SUPFAM" id="SSF82199">
    <property type="entry name" value="SET domain"/>
    <property type="match status" value="1"/>
</dbReference>